<organism evidence="1 2">
    <name type="scientific">Prochlorococcus marinus (strain NATL2A)</name>
    <dbReference type="NCBI Taxonomy" id="59920"/>
    <lineage>
        <taxon>Bacteria</taxon>
        <taxon>Bacillati</taxon>
        <taxon>Cyanobacteriota</taxon>
        <taxon>Cyanophyceae</taxon>
        <taxon>Synechococcales</taxon>
        <taxon>Prochlorococcaceae</taxon>
        <taxon>Prochlorococcus</taxon>
    </lineage>
</organism>
<sequence>MSSQVASLTSFLKKSIKQKEVLTYQQKKFYKENERVININFQ</sequence>
<dbReference type="KEGG" id="pmn:PMN2A_1982"/>
<reference evidence="1 2" key="1">
    <citation type="journal article" date="2007" name="PLoS Genet.">
        <title>Patterns and implications of gene gain and loss in the evolution of Prochlorococcus.</title>
        <authorList>
            <person name="Kettler G.C."/>
            <person name="Martiny A.C."/>
            <person name="Huang K."/>
            <person name="Zucker J."/>
            <person name="Coleman M.L."/>
            <person name="Rodrigue S."/>
            <person name="Chen F."/>
            <person name="Lapidus A."/>
            <person name="Ferriera S."/>
            <person name="Johnson J."/>
            <person name="Steglich C."/>
            <person name="Church G.M."/>
            <person name="Richardson P."/>
            <person name="Chisholm S.W."/>
        </authorList>
    </citation>
    <scope>NUCLEOTIDE SEQUENCE [LARGE SCALE GENOMIC DNA]</scope>
    <source>
        <strain evidence="1 2">NATL2A</strain>
    </source>
</reference>
<gene>
    <name evidence="1" type="ordered locus">PMN2A_1982</name>
</gene>
<accession>A7MDH7</accession>
<dbReference type="EMBL" id="CP000095">
    <property type="protein sequence ID" value="ABU23915.1"/>
    <property type="molecule type" value="Genomic_DNA"/>
</dbReference>
<protein>
    <submittedName>
        <fullName evidence="1">Uncharacterized protein</fullName>
    </submittedName>
</protein>
<evidence type="ECO:0000313" key="2">
    <source>
        <dbReference type="Proteomes" id="UP000002535"/>
    </source>
</evidence>
<dbReference type="HOGENOM" id="CLU_218770_0_0_3"/>
<proteinExistence type="predicted"/>
<keyword evidence="2" id="KW-1185">Reference proteome</keyword>
<dbReference type="Proteomes" id="UP000002535">
    <property type="component" value="Chromosome"/>
</dbReference>
<dbReference type="STRING" id="59920.PMN2A_1982"/>
<name>A7MDH7_PROMT</name>
<dbReference type="AlphaFoldDB" id="A7MDH7"/>
<evidence type="ECO:0000313" key="1">
    <source>
        <dbReference type="EMBL" id="ABU23915.1"/>
    </source>
</evidence>